<dbReference type="STRING" id="1263868.RESH_03538"/>
<proteinExistence type="predicted"/>
<evidence type="ECO:0000313" key="3">
    <source>
        <dbReference type="Proteomes" id="UP000011996"/>
    </source>
</evidence>
<accession>M5SE09</accession>
<dbReference type="Proteomes" id="UP000011996">
    <property type="component" value="Unassembled WGS sequence"/>
</dbReference>
<evidence type="ECO:0000313" key="2">
    <source>
        <dbReference type="EMBL" id="EMI25917.1"/>
    </source>
</evidence>
<gene>
    <name evidence="2" type="ORF">RESH_03538</name>
</gene>
<dbReference type="EMBL" id="ANOF01000111">
    <property type="protein sequence ID" value="EMI25917.1"/>
    <property type="molecule type" value="Genomic_DNA"/>
</dbReference>
<feature type="region of interest" description="Disordered" evidence="1">
    <location>
        <begin position="22"/>
        <end position="47"/>
    </location>
</feature>
<reference evidence="2 3" key="1">
    <citation type="journal article" date="2013" name="Mar. Genomics">
        <title>Expression of sulfatases in Rhodopirellula baltica and the diversity of sulfatases in the genus Rhodopirellula.</title>
        <authorList>
            <person name="Wegner C.E."/>
            <person name="Richter-Heitmann T."/>
            <person name="Klindworth A."/>
            <person name="Klockow C."/>
            <person name="Richter M."/>
            <person name="Achstetter T."/>
            <person name="Glockner F.O."/>
            <person name="Harder J."/>
        </authorList>
    </citation>
    <scope>NUCLEOTIDE SEQUENCE [LARGE SCALE GENOMIC DNA]</scope>
    <source>
        <strain evidence="2 3">SH398</strain>
    </source>
</reference>
<organism evidence="2 3">
    <name type="scientific">Rhodopirellula europaea SH398</name>
    <dbReference type="NCBI Taxonomy" id="1263868"/>
    <lineage>
        <taxon>Bacteria</taxon>
        <taxon>Pseudomonadati</taxon>
        <taxon>Planctomycetota</taxon>
        <taxon>Planctomycetia</taxon>
        <taxon>Pirellulales</taxon>
        <taxon>Pirellulaceae</taxon>
        <taxon>Rhodopirellula</taxon>
    </lineage>
</organism>
<sequence length="47" mass="5253">MSTILWHDFDSGVGANNVQCHRNDARRPFTGRRTSPKHQTLATGNSN</sequence>
<dbReference type="PATRIC" id="fig|1263868.3.peg.3818"/>
<evidence type="ECO:0000256" key="1">
    <source>
        <dbReference type="SAM" id="MobiDB-lite"/>
    </source>
</evidence>
<feature type="compositionally biased region" description="Polar residues" evidence="1">
    <location>
        <begin position="37"/>
        <end position="47"/>
    </location>
</feature>
<comment type="caution">
    <text evidence="2">The sequence shown here is derived from an EMBL/GenBank/DDBJ whole genome shotgun (WGS) entry which is preliminary data.</text>
</comment>
<dbReference type="AlphaFoldDB" id="M5SE09"/>
<protein>
    <submittedName>
        <fullName evidence="2">Uncharacterized protein</fullName>
    </submittedName>
</protein>
<name>M5SE09_9BACT</name>